<dbReference type="InterPro" id="IPR016192">
    <property type="entry name" value="APOBEC/CMP_deaminase_Zn-bd"/>
</dbReference>
<keyword evidence="2" id="KW-0862">Zinc</keyword>
<dbReference type="EMBL" id="LR797099">
    <property type="protein sequence ID" value="CAB4186850.1"/>
    <property type="molecule type" value="Genomic_DNA"/>
</dbReference>
<evidence type="ECO:0000313" key="5">
    <source>
        <dbReference type="EMBL" id="CAB4165422.1"/>
    </source>
</evidence>
<dbReference type="GO" id="GO:0016787">
    <property type="term" value="F:hydrolase activity"/>
    <property type="evidence" value="ECO:0007669"/>
    <property type="project" value="InterPro"/>
</dbReference>
<evidence type="ECO:0000259" key="3">
    <source>
        <dbReference type="Pfam" id="PF00383"/>
    </source>
</evidence>
<dbReference type="PROSITE" id="PS00903">
    <property type="entry name" value="CYT_DCMP_DEAMINASES_1"/>
    <property type="match status" value="1"/>
</dbReference>
<protein>
    <submittedName>
        <fullName evidence="7">Cytidine and deoxycytidylate deaminase domain containing protein</fullName>
    </submittedName>
</protein>
<dbReference type="EMBL" id="LR797502">
    <property type="protein sequence ID" value="CAB4221535.1"/>
    <property type="molecule type" value="Genomic_DNA"/>
</dbReference>
<dbReference type="GO" id="GO:0008270">
    <property type="term" value="F:zinc ion binding"/>
    <property type="evidence" value="ECO:0007669"/>
    <property type="project" value="InterPro"/>
</dbReference>
<dbReference type="EMBL" id="LR796776">
    <property type="protein sequence ID" value="CAB4165422.1"/>
    <property type="molecule type" value="Genomic_DNA"/>
</dbReference>
<organism evidence="7">
    <name type="scientific">uncultured Caudovirales phage</name>
    <dbReference type="NCBI Taxonomy" id="2100421"/>
    <lineage>
        <taxon>Viruses</taxon>
        <taxon>Duplodnaviria</taxon>
        <taxon>Heunggongvirae</taxon>
        <taxon>Uroviricota</taxon>
        <taxon>Caudoviricetes</taxon>
        <taxon>Peduoviridae</taxon>
        <taxon>Maltschvirus</taxon>
        <taxon>Maltschvirus maltsch</taxon>
    </lineage>
</organism>
<dbReference type="InterPro" id="IPR016193">
    <property type="entry name" value="Cytidine_deaminase-like"/>
</dbReference>
<dbReference type="Pfam" id="PF00383">
    <property type="entry name" value="dCMP_cyt_deam_1"/>
    <property type="match status" value="1"/>
</dbReference>
<evidence type="ECO:0000256" key="2">
    <source>
        <dbReference type="ARBA" id="ARBA00022833"/>
    </source>
</evidence>
<reference evidence="7" key="1">
    <citation type="submission" date="2020-05" db="EMBL/GenBank/DDBJ databases">
        <authorList>
            <person name="Chiriac C."/>
            <person name="Salcher M."/>
            <person name="Ghai R."/>
            <person name="Kavagutti S V."/>
        </authorList>
    </citation>
    <scope>NUCLEOTIDE SEQUENCE</scope>
</reference>
<proteinExistence type="predicted"/>
<dbReference type="InterPro" id="IPR002125">
    <property type="entry name" value="CMP_dCMP_dom"/>
</dbReference>
<dbReference type="SUPFAM" id="SSF53927">
    <property type="entry name" value="Cytidine deaminase-like"/>
    <property type="match status" value="1"/>
</dbReference>
<evidence type="ECO:0000313" key="7">
    <source>
        <dbReference type="EMBL" id="CAB4221535.1"/>
    </source>
</evidence>
<evidence type="ECO:0000256" key="1">
    <source>
        <dbReference type="ARBA" id="ARBA00022723"/>
    </source>
</evidence>
<feature type="domain" description="CMP/dCMP-type deaminase" evidence="3">
    <location>
        <begin position="8"/>
        <end position="105"/>
    </location>
</feature>
<accession>A0A6J5T1F9</accession>
<dbReference type="EMBL" id="LR796758">
    <property type="protein sequence ID" value="CAB4163840.1"/>
    <property type="molecule type" value="Genomic_DNA"/>
</dbReference>
<sequence>MGWQDNMKTKQHLTAIIYDKKGRVLSIGKNNYIKSHPLQARHAERAGMNDKIFLHAEISAIIRCRDLDRAHRIFVSRCDLHGRPMLAKPCPVCVSAITAAGIKIVEHT</sequence>
<dbReference type="Gene3D" id="3.40.140.10">
    <property type="entry name" value="Cytidine Deaminase, domain 2"/>
    <property type="match status" value="1"/>
</dbReference>
<gene>
    <name evidence="6" type="ORF">UFOVP1146_196</name>
    <name evidence="7" type="ORF">UFOVP1638_369</name>
    <name evidence="4" type="ORF">UFOVP812_109</name>
    <name evidence="5" type="ORF">UFOVP818_34</name>
</gene>
<keyword evidence="1" id="KW-0479">Metal-binding</keyword>
<evidence type="ECO:0000313" key="6">
    <source>
        <dbReference type="EMBL" id="CAB4186850.1"/>
    </source>
</evidence>
<evidence type="ECO:0000313" key="4">
    <source>
        <dbReference type="EMBL" id="CAB4163840.1"/>
    </source>
</evidence>
<name>A0A6J5T1F9_9CAUD</name>